<dbReference type="InParanoid" id="J3K0U2"/>
<dbReference type="Proteomes" id="UP000001261">
    <property type="component" value="Unassembled WGS sequence"/>
</dbReference>
<dbReference type="RefSeq" id="XP_001239085.2">
    <property type="nucleotide sequence ID" value="XM_001239084.2"/>
</dbReference>
<feature type="compositionally biased region" description="Polar residues" evidence="1">
    <location>
        <begin position="1"/>
        <end position="10"/>
    </location>
</feature>
<sequence length="106" mass="12171">MSPVYINTVSHPPRRPARTDQRTDQSRATQTPARLATGGWREILRWLFRPPSAEAQRSWRRLSEIARLAAFPTGMSRVSIMSHDLVLRTFSGRRKRCTSFPLHLAS</sequence>
<dbReference type="KEGG" id="cim:CIMG_10107"/>
<protein>
    <submittedName>
        <fullName evidence="2">Uncharacterized protein</fullName>
    </submittedName>
</protein>
<reference evidence="3" key="2">
    <citation type="journal article" date="2010" name="Genome Res.">
        <title>Population genomic sequencing of Coccidioides fungi reveals recent hybridization and transposon control.</title>
        <authorList>
            <person name="Neafsey D.E."/>
            <person name="Barker B.M."/>
            <person name="Sharpton T.J."/>
            <person name="Stajich J.E."/>
            <person name="Park D.J."/>
            <person name="Whiston E."/>
            <person name="Hung C.-Y."/>
            <person name="McMahan C."/>
            <person name="White J."/>
            <person name="Sykes S."/>
            <person name="Heiman D."/>
            <person name="Young S."/>
            <person name="Zeng Q."/>
            <person name="Abouelleil A."/>
            <person name="Aftuck L."/>
            <person name="Bessette D."/>
            <person name="Brown A."/>
            <person name="FitzGerald M."/>
            <person name="Lui A."/>
            <person name="Macdonald J.P."/>
            <person name="Priest M."/>
            <person name="Orbach M.J."/>
            <person name="Galgiani J.N."/>
            <person name="Kirkland T.N."/>
            <person name="Cole G.T."/>
            <person name="Birren B.W."/>
            <person name="Henn M.R."/>
            <person name="Taylor J.W."/>
            <person name="Rounsley S.D."/>
        </authorList>
    </citation>
    <scope>GENOME REANNOTATION</scope>
    <source>
        <strain evidence="3">RS</strain>
    </source>
</reference>
<feature type="region of interest" description="Disordered" evidence="1">
    <location>
        <begin position="1"/>
        <end position="33"/>
    </location>
</feature>
<reference evidence="3" key="1">
    <citation type="journal article" date="2009" name="Genome Res.">
        <title>Comparative genomic analyses of the human fungal pathogens Coccidioides and their relatives.</title>
        <authorList>
            <person name="Sharpton T.J."/>
            <person name="Stajich J.E."/>
            <person name="Rounsley S.D."/>
            <person name="Gardner M.J."/>
            <person name="Wortman J.R."/>
            <person name="Jordar V.S."/>
            <person name="Maiti R."/>
            <person name="Kodira C.D."/>
            <person name="Neafsey D.E."/>
            <person name="Zeng Q."/>
            <person name="Hung C.-Y."/>
            <person name="McMahan C."/>
            <person name="Muszewska A."/>
            <person name="Grynberg M."/>
            <person name="Mandel M.A."/>
            <person name="Kellner E.M."/>
            <person name="Barker B.M."/>
            <person name="Galgiani J.N."/>
            <person name="Orbach M.J."/>
            <person name="Kirkland T.N."/>
            <person name="Cole G.T."/>
            <person name="Henn M.R."/>
            <person name="Birren B.W."/>
            <person name="Taylor J.W."/>
        </authorList>
    </citation>
    <scope>NUCLEOTIDE SEQUENCE [LARGE SCALE GENOMIC DNA]</scope>
    <source>
        <strain evidence="3">RS</strain>
    </source>
</reference>
<organism evidence="2 3">
    <name type="scientific">Coccidioides immitis (strain RS)</name>
    <name type="common">Valley fever fungus</name>
    <dbReference type="NCBI Taxonomy" id="246410"/>
    <lineage>
        <taxon>Eukaryota</taxon>
        <taxon>Fungi</taxon>
        <taxon>Dikarya</taxon>
        <taxon>Ascomycota</taxon>
        <taxon>Pezizomycotina</taxon>
        <taxon>Eurotiomycetes</taxon>
        <taxon>Eurotiomycetidae</taxon>
        <taxon>Onygenales</taxon>
        <taxon>Onygenaceae</taxon>
        <taxon>Coccidioides</taxon>
    </lineage>
</organism>
<evidence type="ECO:0000256" key="1">
    <source>
        <dbReference type="SAM" id="MobiDB-lite"/>
    </source>
</evidence>
<proteinExistence type="predicted"/>
<gene>
    <name evidence="2" type="ORF">CIMG_10107</name>
</gene>
<dbReference type="GeneID" id="4557786"/>
<evidence type="ECO:0000313" key="3">
    <source>
        <dbReference type="Proteomes" id="UP000001261"/>
    </source>
</evidence>
<keyword evidence="3" id="KW-1185">Reference proteome</keyword>
<dbReference type="EMBL" id="GG704915">
    <property type="protein sequence ID" value="EAS27502.3"/>
    <property type="molecule type" value="Genomic_DNA"/>
</dbReference>
<accession>J3K0U2</accession>
<dbReference type="AlphaFoldDB" id="J3K0U2"/>
<name>J3K0U2_COCIM</name>
<dbReference type="VEuPathDB" id="FungiDB:CIMG_10107"/>
<evidence type="ECO:0000313" key="2">
    <source>
        <dbReference type="EMBL" id="EAS27502.3"/>
    </source>
</evidence>